<dbReference type="EMBL" id="LQZG01000002">
    <property type="protein sequence ID" value="OAB88066.1"/>
    <property type="molecule type" value="Genomic_DNA"/>
</dbReference>
<accession>A0A176QEF0</accession>
<evidence type="ECO:0000313" key="4">
    <source>
        <dbReference type="Proteomes" id="UP000076976"/>
    </source>
</evidence>
<organism evidence="3 4">
    <name type="scientific">Janibacter melonis</name>
    <dbReference type="NCBI Taxonomy" id="262209"/>
    <lineage>
        <taxon>Bacteria</taxon>
        <taxon>Bacillati</taxon>
        <taxon>Actinomycetota</taxon>
        <taxon>Actinomycetes</taxon>
        <taxon>Micrococcales</taxon>
        <taxon>Intrasporangiaceae</taxon>
        <taxon>Janibacter</taxon>
    </lineage>
</organism>
<feature type="transmembrane region" description="Helical" evidence="2">
    <location>
        <begin position="100"/>
        <end position="118"/>
    </location>
</feature>
<name>A0A176QEF0_9MICO</name>
<feature type="transmembrane region" description="Helical" evidence="2">
    <location>
        <begin position="42"/>
        <end position="64"/>
    </location>
</feature>
<proteinExistence type="predicted"/>
<dbReference type="AlphaFoldDB" id="A0A176QEF0"/>
<evidence type="ECO:0000256" key="2">
    <source>
        <dbReference type="SAM" id="Phobius"/>
    </source>
</evidence>
<comment type="caution">
    <text evidence="3">The sequence shown here is derived from an EMBL/GenBank/DDBJ whole genome shotgun (WGS) entry which is preliminary data.</text>
</comment>
<reference evidence="3 4" key="1">
    <citation type="submission" date="2016-01" db="EMBL/GenBank/DDBJ databases">
        <title>Janibacter melonis strain CD11_4 genome sequencing and assembly.</title>
        <authorList>
            <person name="Nair G.R."/>
            <person name="Kaur G."/>
            <person name="Chander A.M."/>
            <person name="Mayilraj S."/>
        </authorList>
    </citation>
    <scope>NUCLEOTIDE SEQUENCE [LARGE SCALE GENOMIC DNA]</scope>
    <source>
        <strain evidence="3 4">CD11-4</strain>
    </source>
</reference>
<gene>
    <name evidence="3" type="ORF">AWH69_08705</name>
</gene>
<evidence type="ECO:0000313" key="3">
    <source>
        <dbReference type="EMBL" id="OAB88066.1"/>
    </source>
</evidence>
<keyword evidence="4" id="KW-1185">Reference proteome</keyword>
<sequence length="120" mass="12797">MAQGYPAAKGVPTTAYDRRVSPSQPSPEVPRDTAVARATAPLVRWVSGLPPVVPVLGVFALVLLGAVVPGWGWVFLALAVLVLVWVLAISWPRLTPSEKMLRLAVIVLCLAITVVRAVPR</sequence>
<evidence type="ECO:0000256" key="1">
    <source>
        <dbReference type="SAM" id="MobiDB-lite"/>
    </source>
</evidence>
<keyword evidence="2" id="KW-0812">Transmembrane</keyword>
<protein>
    <submittedName>
        <fullName evidence="3">Uncharacterized protein</fullName>
    </submittedName>
</protein>
<feature type="transmembrane region" description="Helical" evidence="2">
    <location>
        <begin position="70"/>
        <end position="88"/>
    </location>
</feature>
<dbReference type="Proteomes" id="UP000076976">
    <property type="component" value="Unassembled WGS sequence"/>
</dbReference>
<feature type="region of interest" description="Disordered" evidence="1">
    <location>
        <begin position="1"/>
        <end position="31"/>
    </location>
</feature>
<dbReference type="STRING" id="262209.AWH69_08705"/>
<keyword evidence="2" id="KW-0472">Membrane</keyword>
<keyword evidence="2" id="KW-1133">Transmembrane helix</keyword>